<dbReference type="RefSeq" id="WP_176354978.1">
    <property type="nucleotide sequence ID" value="NZ_JABWDU010000006.1"/>
</dbReference>
<comment type="caution">
    <text evidence="1">The sequence shown here is derived from an EMBL/GenBank/DDBJ whole genome shotgun (WGS) entry which is preliminary data.</text>
</comment>
<keyword evidence="2" id="KW-1185">Reference proteome</keyword>
<dbReference type="EMBL" id="JABWDU010000006">
    <property type="protein sequence ID" value="NVD41589.1"/>
    <property type="molecule type" value="Genomic_DNA"/>
</dbReference>
<name>A0A7Y6Q9L8_9HYPH</name>
<organism evidence="1 2">
    <name type="scientific">Ensifer oleiphilus</name>
    <dbReference type="NCBI Taxonomy" id="2742698"/>
    <lineage>
        <taxon>Bacteria</taxon>
        <taxon>Pseudomonadati</taxon>
        <taxon>Pseudomonadota</taxon>
        <taxon>Alphaproteobacteria</taxon>
        <taxon>Hyphomicrobiales</taxon>
        <taxon>Rhizobiaceae</taxon>
        <taxon>Sinorhizobium/Ensifer group</taxon>
        <taxon>Ensifer</taxon>
    </lineage>
</organism>
<accession>A0A7Y6Q9L8</accession>
<dbReference type="Proteomes" id="UP000520198">
    <property type="component" value="Unassembled WGS sequence"/>
</dbReference>
<evidence type="ECO:0000313" key="2">
    <source>
        <dbReference type="Proteomes" id="UP000520198"/>
    </source>
</evidence>
<protein>
    <recommendedName>
        <fullName evidence="3">HNH endonuclease</fullName>
    </recommendedName>
</protein>
<proteinExistence type="predicted"/>
<reference evidence="1 2" key="1">
    <citation type="submission" date="2020-06" db="EMBL/GenBank/DDBJ databases">
        <authorList>
            <person name="Grouzdev D.S."/>
        </authorList>
    </citation>
    <scope>NUCLEOTIDE SEQUENCE [LARGE SCALE GENOMIC DNA]</scope>
    <source>
        <strain evidence="1 2">HO-A22</strain>
    </source>
</reference>
<gene>
    <name evidence="1" type="ORF">HT585_22225</name>
</gene>
<dbReference type="AlphaFoldDB" id="A0A7Y6Q9L8"/>
<sequence>MSDHERAAISNGIWICRTCHGHIDKDQALFSVELLLLWKKTHEEQNLAELGSAGDRLRMLVVDKELEAFGHLPAFIREIIKDKPDYWEYILSCELLDHYIAPTVRRGRDLELGRITKTRILLQPERFNQWMRSKPAEFLQVGRALSGLIEDLQNSWGPSGTPGDVNEIDHVCRLYGETAKHLLTIAEDATFTAVPEGFEDASKALSEGAFFTLRLLPDLPRFLRSMFAEGKPSGEYKFSLVLDLPEGWADSFSAAIERGQEALAARDYVW</sequence>
<evidence type="ECO:0000313" key="1">
    <source>
        <dbReference type="EMBL" id="NVD41589.1"/>
    </source>
</evidence>
<evidence type="ECO:0008006" key="3">
    <source>
        <dbReference type="Google" id="ProtNLM"/>
    </source>
</evidence>